<organism evidence="1 2">
    <name type="scientific">Gymnopus androsaceus JB14</name>
    <dbReference type="NCBI Taxonomy" id="1447944"/>
    <lineage>
        <taxon>Eukaryota</taxon>
        <taxon>Fungi</taxon>
        <taxon>Dikarya</taxon>
        <taxon>Basidiomycota</taxon>
        <taxon>Agaricomycotina</taxon>
        <taxon>Agaricomycetes</taxon>
        <taxon>Agaricomycetidae</taxon>
        <taxon>Agaricales</taxon>
        <taxon>Marasmiineae</taxon>
        <taxon>Omphalotaceae</taxon>
        <taxon>Gymnopus</taxon>
    </lineage>
</organism>
<dbReference type="EMBL" id="ML769553">
    <property type="protein sequence ID" value="KAE9394284.1"/>
    <property type="molecule type" value="Genomic_DNA"/>
</dbReference>
<dbReference type="OrthoDB" id="3267074at2759"/>
<sequence>SILMQLCTGHAPLQKHLYAIHRADEPTCPCCKQHPETVYHFLMECLAHKNSQDCLRRRIRQRNFTYSALLTTVESLRDFFQYINETGRFRHIVGE</sequence>
<reference evidence="1" key="1">
    <citation type="journal article" date="2019" name="Environ. Microbiol.">
        <title>Fungal ecological strategies reflected in gene transcription - a case study of two litter decomposers.</title>
        <authorList>
            <person name="Barbi F."/>
            <person name="Kohler A."/>
            <person name="Barry K."/>
            <person name="Baskaran P."/>
            <person name="Daum C."/>
            <person name="Fauchery L."/>
            <person name="Ihrmark K."/>
            <person name="Kuo A."/>
            <person name="LaButti K."/>
            <person name="Lipzen A."/>
            <person name="Morin E."/>
            <person name="Grigoriev I.V."/>
            <person name="Henrissat B."/>
            <person name="Lindahl B."/>
            <person name="Martin F."/>
        </authorList>
    </citation>
    <scope>NUCLEOTIDE SEQUENCE</scope>
    <source>
        <strain evidence="1">JB14</strain>
    </source>
</reference>
<feature type="non-terminal residue" evidence="1">
    <location>
        <position position="95"/>
    </location>
</feature>
<name>A0A6A4HAE4_9AGAR</name>
<gene>
    <name evidence="1" type="ORF">BT96DRAFT_749479</name>
</gene>
<dbReference type="Proteomes" id="UP000799118">
    <property type="component" value="Unassembled WGS sequence"/>
</dbReference>
<dbReference type="AlphaFoldDB" id="A0A6A4HAE4"/>
<proteinExistence type="predicted"/>
<evidence type="ECO:0000313" key="1">
    <source>
        <dbReference type="EMBL" id="KAE9394284.1"/>
    </source>
</evidence>
<evidence type="ECO:0008006" key="3">
    <source>
        <dbReference type="Google" id="ProtNLM"/>
    </source>
</evidence>
<accession>A0A6A4HAE4</accession>
<feature type="non-terminal residue" evidence="1">
    <location>
        <position position="1"/>
    </location>
</feature>
<keyword evidence="2" id="KW-1185">Reference proteome</keyword>
<evidence type="ECO:0000313" key="2">
    <source>
        <dbReference type="Proteomes" id="UP000799118"/>
    </source>
</evidence>
<protein>
    <recommendedName>
        <fullName evidence="3">Reverse transcriptase zinc-binding domain-containing protein</fullName>
    </recommendedName>
</protein>